<evidence type="ECO:0000256" key="1">
    <source>
        <dbReference type="HAMAP-Rule" id="MF_01575"/>
    </source>
</evidence>
<protein>
    <recommendedName>
        <fullName evidence="1">UPF0398 protein CBF29_00990</fullName>
    </recommendedName>
</protein>
<comment type="caution">
    <text evidence="2">The sequence shown here is derived from an EMBL/GenBank/DDBJ whole genome shotgun (WGS) entry which is preliminary data.</text>
</comment>
<comment type="similarity">
    <text evidence="1">Belongs to the UPF0398 family.</text>
</comment>
<dbReference type="PANTHER" id="PTHR38440">
    <property type="entry name" value="UPF0398 PROTEIN YPSA"/>
    <property type="match status" value="1"/>
</dbReference>
<gene>
    <name evidence="2" type="ORF">CBF29_00990</name>
</gene>
<keyword evidence="3" id="KW-1185">Reference proteome</keyword>
<evidence type="ECO:0000313" key="2">
    <source>
        <dbReference type="EMBL" id="RSU15680.1"/>
    </source>
</evidence>
<dbReference type="SUPFAM" id="SSF102405">
    <property type="entry name" value="MCP/YpsA-like"/>
    <property type="match status" value="1"/>
</dbReference>
<sequence length="180" mass="21100">MKPIKTLYVSGYRSFELGIFQEKDPKITIIKRALKKSLKMYLEAGLEWVIISGNLGVEFWTSEVIPELKTDYPELKLGLIFPFYEFGNNWNEDNQQKLLTMKNNADYENSTSHQPYTSPVQLKNHTKFLLEKTQGCLLVYDPEYSGKTEYFYRDALKFQADEDYLMETIGMFELQDIADE</sequence>
<dbReference type="OrthoDB" id="2301957at2"/>
<dbReference type="InterPro" id="IPR010697">
    <property type="entry name" value="YspA"/>
</dbReference>
<dbReference type="Gene3D" id="3.40.50.450">
    <property type="match status" value="1"/>
</dbReference>
<dbReference type="AlphaFoldDB" id="A0A430B5U8"/>
<name>A0A430B5U8_9ENTE</name>
<dbReference type="PIRSF" id="PIRSF021290">
    <property type="entry name" value="DUF1273"/>
    <property type="match status" value="1"/>
</dbReference>
<dbReference type="PANTHER" id="PTHR38440:SF1">
    <property type="entry name" value="UPF0398 PROTEIN SPR0331"/>
    <property type="match status" value="1"/>
</dbReference>
<dbReference type="Pfam" id="PF06908">
    <property type="entry name" value="YpsA"/>
    <property type="match status" value="1"/>
</dbReference>
<evidence type="ECO:0000313" key="3">
    <source>
        <dbReference type="Proteomes" id="UP000287605"/>
    </source>
</evidence>
<dbReference type="Proteomes" id="UP000287605">
    <property type="component" value="Unassembled WGS sequence"/>
</dbReference>
<proteinExistence type="inferred from homology"/>
<organism evidence="2 3">
    <name type="scientific">Vagococcus elongatus</name>
    <dbReference type="NCBI Taxonomy" id="180344"/>
    <lineage>
        <taxon>Bacteria</taxon>
        <taxon>Bacillati</taxon>
        <taxon>Bacillota</taxon>
        <taxon>Bacilli</taxon>
        <taxon>Lactobacillales</taxon>
        <taxon>Enterococcaceae</taxon>
        <taxon>Vagococcus</taxon>
    </lineage>
</organism>
<dbReference type="NCBIfam" id="NF010181">
    <property type="entry name" value="PRK13660.1"/>
    <property type="match status" value="1"/>
</dbReference>
<reference evidence="2 3" key="1">
    <citation type="submission" date="2017-05" db="EMBL/GenBank/DDBJ databases">
        <title>Vagococcus spp. assemblies.</title>
        <authorList>
            <person name="Gulvik C.A."/>
        </authorList>
    </citation>
    <scope>NUCLEOTIDE SEQUENCE [LARGE SCALE GENOMIC DNA]</scope>
    <source>
        <strain evidence="2 3">CCUG 51432</strain>
    </source>
</reference>
<dbReference type="HAMAP" id="MF_01575">
    <property type="entry name" value="UPF0398"/>
    <property type="match status" value="1"/>
</dbReference>
<dbReference type="EMBL" id="NGKA01000001">
    <property type="protein sequence ID" value="RSU15680.1"/>
    <property type="molecule type" value="Genomic_DNA"/>
</dbReference>
<dbReference type="RefSeq" id="WP_126806337.1">
    <property type="nucleotide sequence ID" value="NZ_NGKA01000001.1"/>
</dbReference>
<accession>A0A430B5U8</accession>